<keyword evidence="7" id="KW-0051">Antiviral defense</keyword>
<evidence type="ECO:0000256" key="6">
    <source>
        <dbReference type="ARBA" id="ARBA00022884"/>
    </source>
</evidence>
<keyword evidence="5" id="KW-0378">Hydrolase</keyword>
<evidence type="ECO:0000313" key="10">
    <source>
        <dbReference type="EMBL" id="PNT99562.1"/>
    </source>
</evidence>
<evidence type="ECO:0000256" key="3">
    <source>
        <dbReference type="ARBA" id="ARBA00022722"/>
    </source>
</evidence>
<dbReference type="EMBL" id="NIOJ01000017">
    <property type="protein sequence ID" value="PNT99562.1"/>
    <property type="molecule type" value="Genomic_DNA"/>
</dbReference>
<dbReference type="Proteomes" id="UP000236151">
    <property type="component" value="Unassembled WGS sequence"/>
</dbReference>
<evidence type="ECO:0000256" key="7">
    <source>
        <dbReference type="ARBA" id="ARBA00023118"/>
    </source>
</evidence>
<reference evidence="10 11" key="1">
    <citation type="submission" date="2017-06" db="EMBL/GenBank/DDBJ databases">
        <title>Investigating the central metabolism of Clostridium thermosuccinogenes.</title>
        <authorList>
            <person name="Koendjbiharie J.G."/>
            <person name="van Kranenburg R."/>
        </authorList>
    </citation>
    <scope>NUCLEOTIDE SEQUENCE [LARGE SCALE GENOMIC DNA]</scope>
    <source>
        <strain evidence="10 11">DSM 5806</strain>
    </source>
</reference>
<comment type="caution">
    <text evidence="10">The sequence shown here is derived from an EMBL/GenBank/DDBJ whole genome shotgun (WGS) entry which is preliminary data.</text>
</comment>
<keyword evidence="6" id="KW-0694">RNA-binding</keyword>
<dbReference type="PANTHER" id="PTHR35579">
    <property type="entry name" value="CRISPR SYSTEM CMS ENDORIBONUCLEASE CSM3"/>
    <property type="match status" value="1"/>
</dbReference>
<organism evidence="10 11">
    <name type="scientific">Clostridium thermosuccinogenes</name>
    <dbReference type="NCBI Taxonomy" id="84032"/>
    <lineage>
        <taxon>Bacteria</taxon>
        <taxon>Bacillati</taxon>
        <taxon>Bacillota</taxon>
        <taxon>Clostridia</taxon>
        <taxon>Eubacteriales</taxon>
        <taxon>Clostridiaceae</taxon>
        <taxon>Clostridium</taxon>
    </lineage>
</organism>
<evidence type="ECO:0000313" key="11">
    <source>
        <dbReference type="Proteomes" id="UP000236151"/>
    </source>
</evidence>
<evidence type="ECO:0000256" key="5">
    <source>
        <dbReference type="ARBA" id="ARBA00022801"/>
    </source>
</evidence>
<dbReference type="OrthoDB" id="1063910at2"/>
<sequence length="231" mass="25807">MYGKIAINCKMTVLTGMHIGGSSMFSAIGAVDSVVIRDPWTGEPMVPGSSLKGKMRTLLAKEIRNDYVMQDFSDDPDIIKRLFGTTGNKNTGEKPKGARLQFADAFLTNAEHLKKRGGMTEIKFENVINRYTSIANPRQIERVVRGAEFAIKMVYDMEKPEEIREDFESIAKALKLLSMDYLGGHGTRGYGRVKFSDFDIKVMNGQCNEDTNELLNILKGVEDYGIFSLQA</sequence>
<dbReference type="PANTHER" id="PTHR35579:SF3">
    <property type="entry name" value="CRISPR SYSTEM CMS ENDORIBONUCLEASE CSM3"/>
    <property type="match status" value="1"/>
</dbReference>
<dbReference type="GO" id="GO:0003723">
    <property type="term" value="F:RNA binding"/>
    <property type="evidence" value="ECO:0007669"/>
    <property type="project" value="UniProtKB-KW"/>
</dbReference>
<evidence type="ECO:0000256" key="4">
    <source>
        <dbReference type="ARBA" id="ARBA00022759"/>
    </source>
</evidence>
<gene>
    <name evidence="10" type="primary">csm3</name>
    <name evidence="10" type="ORF">CDQ84_08245</name>
</gene>
<evidence type="ECO:0000256" key="8">
    <source>
        <dbReference type="ARBA" id="ARBA00033183"/>
    </source>
</evidence>
<proteinExistence type="inferred from homology"/>
<comment type="similarity">
    <text evidence="1">Belongs to the CRISPR-associated Csm3 family.</text>
</comment>
<dbReference type="RefSeq" id="WP_103081259.1">
    <property type="nucleotide sequence ID" value="NZ_CP021850.1"/>
</dbReference>
<name>A0A2K2FLB0_9CLOT</name>
<dbReference type="Pfam" id="PF03787">
    <property type="entry name" value="RAMPs"/>
    <property type="match status" value="1"/>
</dbReference>
<protein>
    <recommendedName>
        <fullName evidence="2">CRISPR system Cms endoribonuclease Csm3</fullName>
    </recommendedName>
    <alternativeName>
        <fullName evidence="8">CRISPR type III A-associated RAMP protein Csm3</fullName>
    </alternativeName>
</protein>
<dbReference type="KEGG" id="cthd:CDO33_09485"/>
<dbReference type="GO" id="GO:0004519">
    <property type="term" value="F:endonuclease activity"/>
    <property type="evidence" value="ECO:0007669"/>
    <property type="project" value="UniProtKB-KW"/>
</dbReference>
<evidence type="ECO:0000256" key="1">
    <source>
        <dbReference type="ARBA" id="ARBA00006342"/>
    </source>
</evidence>
<accession>A0A2K2FLB0</accession>
<dbReference type="GO" id="GO:0051607">
    <property type="term" value="P:defense response to virus"/>
    <property type="evidence" value="ECO:0007669"/>
    <property type="project" value="UniProtKB-KW"/>
</dbReference>
<dbReference type="GO" id="GO:0016787">
    <property type="term" value="F:hydrolase activity"/>
    <property type="evidence" value="ECO:0007669"/>
    <property type="project" value="UniProtKB-KW"/>
</dbReference>
<keyword evidence="3" id="KW-0540">Nuclease</keyword>
<dbReference type="InterPro" id="IPR052216">
    <property type="entry name" value="CRISPR_Csm3_endoribonuclease"/>
</dbReference>
<dbReference type="NCBIfam" id="TIGR02582">
    <property type="entry name" value="cas7_TM1809"/>
    <property type="match status" value="1"/>
</dbReference>
<dbReference type="InterPro" id="IPR013412">
    <property type="entry name" value="CRISPR-assoc_RAMP_Csm3"/>
</dbReference>
<dbReference type="InterPro" id="IPR005537">
    <property type="entry name" value="RAMP_III_fam"/>
</dbReference>
<evidence type="ECO:0000256" key="2">
    <source>
        <dbReference type="ARBA" id="ARBA00022150"/>
    </source>
</evidence>
<keyword evidence="11" id="KW-1185">Reference proteome</keyword>
<evidence type="ECO:0000259" key="9">
    <source>
        <dbReference type="Pfam" id="PF03787"/>
    </source>
</evidence>
<dbReference type="AlphaFoldDB" id="A0A2K2FLB0"/>
<feature type="domain" description="CRISPR type III-associated protein" evidence="9">
    <location>
        <begin position="10"/>
        <end position="194"/>
    </location>
</feature>
<keyword evidence="4" id="KW-0255">Endonuclease</keyword>